<dbReference type="KEGG" id="mees:MmiEs2_04970"/>
<sequence>MGLIDKLLGKEPETTEQMIDRAFNLLKPKMDKMTEDELDKATDYLFEKIAEYGADRGFCND</sequence>
<name>A0AA96ZYN9_9EURY</name>
<organism evidence="1 2">
    <name type="scientific">Methanimicrococcus stummii</name>
    <dbReference type="NCBI Taxonomy" id="3028294"/>
    <lineage>
        <taxon>Archaea</taxon>
        <taxon>Methanobacteriati</taxon>
        <taxon>Methanobacteriota</taxon>
        <taxon>Stenosarchaea group</taxon>
        <taxon>Methanomicrobia</taxon>
        <taxon>Methanosarcinales</taxon>
        <taxon>Methanosarcinaceae</taxon>
        <taxon>Methanimicrococcus</taxon>
    </lineage>
</organism>
<keyword evidence="2" id="KW-1185">Reference proteome</keyword>
<dbReference type="AlphaFoldDB" id="A0AA96ZYN9"/>
<dbReference type="EMBL" id="CP131062">
    <property type="protein sequence ID" value="WNY28312.1"/>
    <property type="molecule type" value="Genomic_DNA"/>
</dbReference>
<proteinExistence type="predicted"/>
<evidence type="ECO:0000313" key="1">
    <source>
        <dbReference type="EMBL" id="WNY28312.1"/>
    </source>
</evidence>
<dbReference type="RefSeq" id="WP_316559853.1">
    <property type="nucleotide sequence ID" value="NZ_CP131062.1"/>
</dbReference>
<dbReference type="GeneID" id="85196945"/>
<accession>A0AA96ZYN9</accession>
<gene>
    <name evidence="1" type="ORF">MmiEs2_04970</name>
</gene>
<protein>
    <submittedName>
        <fullName evidence="1">Uncharacterized protein</fullName>
    </submittedName>
</protein>
<reference evidence="1 2" key="1">
    <citation type="submission" date="2023-07" db="EMBL/GenBank/DDBJ databases">
        <title>Closed genome sequence of Methanimicrococcus sp. Es2.</title>
        <authorList>
            <person name="Protasov E."/>
            <person name="Platt K."/>
            <person name="Reeh H."/>
            <person name="Poehlein A."/>
            <person name="Daniel R."/>
            <person name="Brune A."/>
        </authorList>
    </citation>
    <scope>NUCLEOTIDE SEQUENCE [LARGE SCALE GENOMIC DNA]</scope>
    <source>
        <strain evidence="1 2">Es2</strain>
    </source>
</reference>
<dbReference type="Proteomes" id="UP001302662">
    <property type="component" value="Chromosome"/>
</dbReference>
<evidence type="ECO:0000313" key="2">
    <source>
        <dbReference type="Proteomes" id="UP001302662"/>
    </source>
</evidence>